<keyword evidence="4" id="KW-1133">Transmembrane helix</keyword>
<dbReference type="RefSeq" id="WP_191697025.1">
    <property type="nucleotide sequence ID" value="NZ_JACSQO010000003.1"/>
</dbReference>
<evidence type="ECO:0000256" key="2">
    <source>
        <dbReference type="ARBA" id="ARBA00022840"/>
    </source>
</evidence>
<dbReference type="PANTHER" id="PTHR11361:SF152">
    <property type="entry name" value="DNA MISMATCH REPAIR PROTEIN"/>
    <property type="match status" value="1"/>
</dbReference>
<dbReference type="Proteomes" id="UP000640786">
    <property type="component" value="Unassembled WGS sequence"/>
</dbReference>
<protein>
    <recommendedName>
        <fullName evidence="5">DNA mismatch repair proteins mutS family domain-containing protein</fullName>
    </recommendedName>
</protein>
<organism evidence="6 7">
    <name type="scientific">Psychrobacillus faecigallinarum</name>
    <dbReference type="NCBI Taxonomy" id="2762235"/>
    <lineage>
        <taxon>Bacteria</taxon>
        <taxon>Bacillati</taxon>
        <taxon>Bacillota</taxon>
        <taxon>Bacilli</taxon>
        <taxon>Bacillales</taxon>
        <taxon>Bacillaceae</taxon>
        <taxon>Psychrobacillus</taxon>
    </lineage>
</organism>
<evidence type="ECO:0000256" key="3">
    <source>
        <dbReference type="ARBA" id="ARBA00023125"/>
    </source>
</evidence>
<reference evidence="6 7" key="1">
    <citation type="submission" date="2020-08" db="EMBL/GenBank/DDBJ databases">
        <title>A Genomic Blueprint of the Chicken Gut Microbiome.</title>
        <authorList>
            <person name="Gilroy R."/>
            <person name="Ravi A."/>
            <person name="Getino M."/>
            <person name="Pursley I."/>
            <person name="Horton D.L."/>
            <person name="Alikhan N.-F."/>
            <person name="Baker D."/>
            <person name="Gharbi K."/>
            <person name="Hall N."/>
            <person name="Watson M."/>
            <person name="Adriaenssens E.M."/>
            <person name="Foster-Nyarko E."/>
            <person name="Jarju S."/>
            <person name="Secka A."/>
            <person name="Antonio M."/>
            <person name="Oren A."/>
            <person name="Chaudhuri R."/>
            <person name="La Ragione R.M."/>
            <person name="Hildebrand F."/>
            <person name="Pallen M.J."/>
        </authorList>
    </citation>
    <scope>NUCLEOTIDE SEQUENCE [LARGE SCALE GENOMIC DNA]</scope>
    <source>
        <strain evidence="6 7">Sa2BUA9</strain>
    </source>
</reference>
<dbReference type="SMART" id="SM00534">
    <property type="entry name" value="MUTSac"/>
    <property type="match status" value="1"/>
</dbReference>
<comment type="caution">
    <text evidence="6">The sequence shown here is derived from an EMBL/GenBank/DDBJ whole genome shotgun (WGS) entry which is preliminary data.</text>
</comment>
<dbReference type="InterPro" id="IPR027417">
    <property type="entry name" value="P-loop_NTPase"/>
</dbReference>
<keyword evidence="1" id="KW-0547">Nucleotide-binding</keyword>
<feature type="transmembrane region" description="Helical" evidence="4">
    <location>
        <begin position="6"/>
        <end position="21"/>
    </location>
</feature>
<feature type="transmembrane region" description="Helical" evidence="4">
    <location>
        <begin position="182"/>
        <end position="199"/>
    </location>
</feature>
<feature type="transmembrane region" description="Helical" evidence="4">
    <location>
        <begin position="157"/>
        <end position="176"/>
    </location>
</feature>
<keyword evidence="4" id="KW-0812">Transmembrane</keyword>
<evidence type="ECO:0000256" key="4">
    <source>
        <dbReference type="SAM" id="Phobius"/>
    </source>
</evidence>
<dbReference type="SUPFAM" id="SSF52540">
    <property type="entry name" value="P-loop containing nucleoside triphosphate hydrolases"/>
    <property type="match status" value="1"/>
</dbReference>
<evidence type="ECO:0000313" key="6">
    <source>
        <dbReference type="EMBL" id="MBD7944283.1"/>
    </source>
</evidence>
<keyword evidence="4" id="KW-0472">Membrane</keyword>
<dbReference type="Pfam" id="PF00488">
    <property type="entry name" value="MutS_V"/>
    <property type="match status" value="1"/>
</dbReference>
<evidence type="ECO:0000313" key="7">
    <source>
        <dbReference type="Proteomes" id="UP000640786"/>
    </source>
</evidence>
<evidence type="ECO:0000259" key="5">
    <source>
        <dbReference type="SMART" id="SM00534"/>
    </source>
</evidence>
<proteinExistence type="predicted"/>
<keyword evidence="7" id="KW-1185">Reference proteome</keyword>
<name>A0ABR8R910_9BACI</name>
<dbReference type="InterPro" id="IPR045076">
    <property type="entry name" value="MutS"/>
</dbReference>
<dbReference type="PANTHER" id="PTHR11361">
    <property type="entry name" value="DNA MISMATCH REPAIR PROTEIN MUTS FAMILY MEMBER"/>
    <property type="match status" value="1"/>
</dbReference>
<keyword evidence="2" id="KW-0067">ATP-binding</keyword>
<dbReference type="Gene3D" id="3.40.50.300">
    <property type="entry name" value="P-loop containing nucleotide triphosphate hydrolases"/>
    <property type="match status" value="1"/>
</dbReference>
<evidence type="ECO:0000256" key="1">
    <source>
        <dbReference type="ARBA" id="ARBA00022741"/>
    </source>
</evidence>
<gene>
    <name evidence="6" type="ORF">H9650_09140</name>
</gene>
<dbReference type="EMBL" id="JACSQO010000003">
    <property type="protein sequence ID" value="MBD7944283.1"/>
    <property type="molecule type" value="Genomic_DNA"/>
</dbReference>
<sequence length="564" mass="64069">MSTFFIIAIVVIAFISYHLLTRERKKLKKFREEWASGIFSSPEADLNSISSYWFNKKKQLKVYDGVDELTWADLGMNEVFKKLNYTQSSVGEEYLFNELRAIDPNKKESNEALYSLFTENVNLREKILLILSDLGKENYTNSSSYFFDFKEIEIKKTYMYVILALLPIASLLFLFISIKYGIISFIGSLILNGIIYYRNKTKIENNLHSVGYAAAIIFAGKRIASLKDLMLMPYIDGLKKSVQPLKKVVTFNRIATLGSGGSGEFDLLLEYVRILFLLDFISYNKIFKTISAHQKEYEEVWTLVGKLDAAIAVSYYRNTLDTYCTPTFTDQEVLTFEKMAHPLLVKPVLNSSHLRKSTLITGSNASGKSTYIKAVAINAILAQTINTAIAKSWTMKPSYIVTSMAVQDNVLNGDSYFIAEIKSLQRIIRLITGGKPCISFIDEILKGTNTIERIAASASIMEWLSLNKGINLLATHDIELTEIAESIYDNYHFREKVEGGEVQFDYKIHDGPSISRNAIKLLEILGYPDEITKRSNVLAQNFTVHRIWEALKGRENSIDSLLKE</sequence>
<accession>A0ABR8R910</accession>
<keyword evidence="3" id="KW-0238">DNA-binding</keyword>
<feature type="domain" description="DNA mismatch repair proteins mutS family" evidence="5">
    <location>
        <begin position="355"/>
        <end position="540"/>
    </location>
</feature>
<dbReference type="InterPro" id="IPR000432">
    <property type="entry name" value="DNA_mismatch_repair_MutS_C"/>
</dbReference>